<sequence>MPKLARQKMIPADQIKSRHSSNSNRCLRVSVEQVENQCCTCILKDRECWAQHPDKLQPKGHGKYRTPKCVWCVYDSKPCSLYAPEKFDLTTFMLIRKTAEPTTDSDDSDDYEPTPKKSNKGKGKAIEKKGTSGKGKGKGKIDCTTEKPACLKPKIKKRKALPDANSEPTKKTKFMEKESTDGQKVDSSDSKKDKVDKLKNKKVDKPDTTNKLSKKDKGKARAVSTDAEDARD</sequence>
<dbReference type="EMBL" id="ML119747">
    <property type="protein sequence ID" value="RPA76267.1"/>
    <property type="molecule type" value="Genomic_DNA"/>
</dbReference>
<dbReference type="Proteomes" id="UP000275078">
    <property type="component" value="Unassembled WGS sequence"/>
</dbReference>
<dbReference type="AlphaFoldDB" id="A0A3N4HSI8"/>
<accession>A0A3N4HSI8</accession>
<evidence type="ECO:0000313" key="3">
    <source>
        <dbReference type="Proteomes" id="UP000275078"/>
    </source>
</evidence>
<name>A0A3N4HSI8_ASCIM</name>
<proteinExistence type="predicted"/>
<reference evidence="2 3" key="1">
    <citation type="journal article" date="2018" name="Nat. Ecol. Evol.">
        <title>Pezizomycetes genomes reveal the molecular basis of ectomycorrhizal truffle lifestyle.</title>
        <authorList>
            <person name="Murat C."/>
            <person name="Payen T."/>
            <person name="Noel B."/>
            <person name="Kuo A."/>
            <person name="Morin E."/>
            <person name="Chen J."/>
            <person name="Kohler A."/>
            <person name="Krizsan K."/>
            <person name="Balestrini R."/>
            <person name="Da Silva C."/>
            <person name="Montanini B."/>
            <person name="Hainaut M."/>
            <person name="Levati E."/>
            <person name="Barry K.W."/>
            <person name="Belfiori B."/>
            <person name="Cichocki N."/>
            <person name="Clum A."/>
            <person name="Dockter R.B."/>
            <person name="Fauchery L."/>
            <person name="Guy J."/>
            <person name="Iotti M."/>
            <person name="Le Tacon F."/>
            <person name="Lindquist E.A."/>
            <person name="Lipzen A."/>
            <person name="Malagnac F."/>
            <person name="Mello A."/>
            <person name="Molinier V."/>
            <person name="Miyauchi S."/>
            <person name="Poulain J."/>
            <person name="Riccioni C."/>
            <person name="Rubini A."/>
            <person name="Sitrit Y."/>
            <person name="Splivallo R."/>
            <person name="Traeger S."/>
            <person name="Wang M."/>
            <person name="Zifcakova L."/>
            <person name="Wipf D."/>
            <person name="Zambonelli A."/>
            <person name="Paolocci F."/>
            <person name="Nowrousian M."/>
            <person name="Ottonello S."/>
            <person name="Baldrian P."/>
            <person name="Spatafora J.W."/>
            <person name="Henrissat B."/>
            <person name="Nagy L.G."/>
            <person name="Aury J.M."/>
            <person name="Wincker P."/>
            <person name="Grigoriev I.V."/>
            <person name="Bonfante P."/>
            <person name="Martin F.M."/>
        </authorList>
    </citation>
    <scope>NUCLEOTIDE SEQUENCE [LARGE SCALE GENOMIC DNA]</scope>
    <source>
        <strain evidence="2 3">RN42</strain>
    </source>
</reference>
<feature type="region of interest" description="Disordered" evidence="1">
    <location>
        <begin position="100"/>
        <end position="232"/>
    </location>
</feature>
<organism evidence="2 3">
    <name type="scientific">Ascobolus immersus RN42</name>
    <dbReference type="NCBI Taxonomy" id="1160509"/>
    <lineage>
        <taxon>Eukaryota</taxon>
        <taxon>Fungi</taxon>
        <taxon>Dikarya</taxon>
        <taxon>Ascomycota</taxon>
        <taxon>Pezizomycotina</taxon>
        <taxon>Pezizomycetes</taxon>
        <taxon>Pezizales</taxon>
        <taxon>Ascobolaceae</taxon>
        <taxon>Ascobolus</taxon>
    </lineage>
</organism>
<feature type="compositionally biased region" description="Acidic residues" evidence="1">
    <location>
        <begin position="103"/>
        <end position="112"/>
    </location>
</feature>
<protein>
    <submittedName>
        <fullName evidence="2">Uncharacterized protein</fullName>
    </submittedName>
</protein>
<evidence type="ECO:0000313" key="2">
    <source>
        <dbReference type="EMBL" id="RPA76267.1"/>
    </source>
</evidence>
<gene>
    <name evidence="2" type="ORF">BJ508DRAFT_331227</name>
</gene>
<evidence type="ECO:0000256" key="1">
    <source>
        <dbReference type="SAM" id="MobiDB-lite"/>
    </source>
</evidence>
<keyword evidence="3" id="KW-1185">Reference proteome</keyword>
<feature type="compositionally biased region" description="Basic and acidic residues" evidence="1">
    <location>
        <begin position="168"/>
        <end position="208"/>
    </location>
</feature>